<dbReference type="InterPro" id="IPR057746">
    <property type="entry name" value="CpnT-like_N"/>
</dbReference>
<gene>
    <name evidence="4" type="ORF">SAMN05421837_102626</name>
</gene>
<dbReference type="RefSeq" id="WP_086674816.1">
    <property type="nucleotide sequence ID" value="NZ_FNUJ01000002.1"/>
</dbReference>
<evidence type="ECO:0000259" key="3">
    <source>
        <dbReference type="Pfam" id="PF25547"/>
    </source>
</evidence>
<dbReference type="InterPro" id="IPR050708">
    <property type="entry name" value="T6SS_VgrG/RHS"/>
</dbReference>
<feature type="domain" description="DUF6531" evidence="2">
    <location>
        <begin position="365"/>
        <end position="433"/>
    </location>
</feature>
<dbReference type="InterPro" id="IPR038332">
    <property type="entry name" value="PPE_sf"/>
</dbReference>
<feature type="region of interest" description="Disordered" evidence="1">
    <location>
        <begin position="1286"/>
        <end position="1441"/>
    </location>
</feature>
<dbReference type="Gene3D" id="2.180.10.10">
    <property type="entry name" value="RHS repeat-associated core"/>
    <property type="match status" value="3"/>
</dbReference>
<reference evidence="5" key="1">
    <citation type="submission" date="2016-10" db="EMBL/GenBank/DDBJ databases">
        <authorList>
            <person name="Varghese N."/>
            <person name="Submissions S."/>
        </authorList>
    </citation>
    <scope>NUCLEOTIDE SEQUENCE [LARGE SCALE GENOMIC DNA]</scope>
    <source>
        <strain evidence="5">DSM 44654</strain>
    </source>
</reference>
<feature type="domain" description="Outer membrane channel protein CpnT-like N-terminal" evidence="3">
    <location>
        <begin position="86"/>
        <end position="205"/>
    </location>
</feature>
<feature type="compositionally biased region" description="Gly residues" evidence="1">
    <location>
        <begin position="318"/>
        <end position="340"/>
    </location>
</feature>
<dbReference type="PANTHER" id="PTHR32305">
    <property type="match status" value="1"/>
</dbReference>
<dbReference type="NCBIfam" id="TIGR03696">
    <property type="entry name" value="Rhs_assc_core"/>
    <property type="match status" value="1"/>
</dbReference>
<feature type="region of interest" description="Disordered" evidence="1">
    <location>
        <begin position="1509"/>
        <end position="1540"/>
    </location>
</feature>
<dbReference type="PRINTS" id="PR00394">
    <property type="entry name" value="RHSPROTEIN"/>
</dbReference>
<evidence type="ECO:0000256" key="1">
    <source>
        <dbReference type="SAM" id="MobiDB-lite"/>
    </source>
</evidence>
<accession>A0A1H5QEH7</accession>
<dbReference type="PANTHER" id="PTHR32305:SF15">
    <property type="entry name" value="PROTEIN RHSA-RELATED"/>
    <property type="match status" value="1"/>
</dbReference>
<protein>
    <submittedName>
        <fullName evidence="4">RHS repeat-associated core domain-containing protein</fullName>
    </submittedName>
</protein>
<dbReference type="Proteomes" id="UP000198878">
    <property type="component" value="Unassembled WGS sequence"/>
</dbReference>
<dbReference type="Pfam" id="PF25547">
    <property type="entry name" value="WXG100_2"/>
    <property type="match status" value="1"/>
</dbReference>
<dbReference type="Gene3D" id="1.20.1260.20">
    <property type="entry name" value="PPE superfamily"/>
    <property type="match status" value="1"/>
</dbReference>
<dbReference type="InterPro" id="IPR022385">
    <property type="entry name" value="Rhs_assc_core"/>
</dbReference>
<dbReference type="SUPFAM" id="SSF140453">
    <property type="entry name" value="EsxAB dimer-like"/>
    <property type="match status" value="1"/>
</dbReference>
<name>A0A1H5QEH7_9PSEU</name>
<feature type="compositionally biased region" description="Polar residues" evidence="1">
    <location>
        <begin position="1518"/>
        <end position="1528"/>
    </location>
</feature>
<dbReference type="InterPro" id="IPR036689">
    <property type="entry name" value="ESAT-6-like_sf"/>
</dbReference>
<dbReference type="InterPro" id="IPR031325">
    <property type="entry name" value="RHS_repeat"/>
</dbReference>
<dbReference type="STRING" id="218821.SAMN05421837_102626"/>
<dbReference type="Pfam" id="PF05593">
    <property type="entry name" value="RHS_repeat"/>
    <property type="match status" value="5"/>
</dbReference>
<proteinExistence type="predicted"/>
<evidence type="ECO:0000313" key="5">
    <source>
        <dbReference type="Proteomes" id="UP000198878"/>
    </source>
</evidence>
<feature type="compositionally biased region" description="Pro residues" evidence="1">
    <location>
        <begin position="1374"/>
        <end position="1390"/>
    </location>
</feature>
<dbReference type="NCBIfam" id="TIGR01643">
    <property type="entry name" value="YD_repeat_2x"/>
    <property type="match status" value="6"/>
</dbReference>
<dbReference type="EMBL" id="FNUJ01000002">
    <property type="protein sequence ID" value="SEF24244.1"/>
    <property type="molecule type" value="Genomic_DNA"/>
</dbReference>
<keyword evidence="5" id="KW-1185">Reference proteome</keyword>
<evidence type="ECO:0000313" key="4">
    <source>
        <dbReference type="EMBL" id="SEF24244.1"/>
    </source>
</evidence>
<dbReference type="InterPro" id="IPR045351">
    <property type="entry name" value="DUF6531"/>
</dbReference>
<sequence length="1540" mass="163855">MSNPLVAPTQDSTKAYSGISLLETANDLKSAIESGDWASVAMGAVGTALDALSMAMDPFGAILAAGVGWLIEHVGPLKEALNGLTGNADEIAAQSETWKNVAGELQSVGTDLGDLVKADLQAWTGPAADAYRQRTQDTVTLLETAQKGCEGASNGVKTAGEVVAAVRALVRDIIAELVGHLISWALQVVFTLGIGLTWVVPQVVAAVAKTASKIADITTRLVKALKALMPLLKRAGDLFGDAAKALKNIKPGKVSAPPKGPKIDGTPKAPEPKPKGGGDGTTTSGAHGNPPGNGGPPPKGDGTTPAGTGPHGDPPPAGSGGAPGGGSRGGPDGSSGGGGPRPSSAKPENPRDTAPTPDNRVCKDDPVDIASGEVILEQRDLALGSLVLTRTHVSTYRAGHWFGPSWSSTVDQRLEVDDEHVCYFSPVGSILVYPRGDGEQLPLEGARWPLTRDGDTFTLVTDDEVLEFSGSGPVVPLRAFEGEQRVEVFYDDFGAPALLRREDGVRVALRTSRGRVTELVVLGEGLPDVTVLKYDHDARGHLSAVTNSSGQAQRFGYDEAGRLEAWEDRNGVHYGYTYDDRGRCVRTTGDGGFLDGAFAYGDHVTRHTDSLGHVTEFHLNDARQVVREVDPAGGVTLSEWDRYDRLLSRTDPLGRTTRYGYDEGGALSEVHRADGSVVRLEDGPAAIAVQDGDTTWRRRYEDDAPDPRTAPVGVATPISFGGEEPPAPEGVEPDQFGRPRVLPRADGAVALGWTVEGRRAVRVGPRQERATWRYDGEGNEIEHVDELGRVTRREYGPFDVLTAIVEPSGARTVYGYDTELRLTSVTNPQGRTWTYRYDELGRLRAQTDFAGRTRSYAYDAAGQLVRATDPAGQVTTYHHDVLGNLVEVRAPERTTTYAYDPVGHLVRAANGESTVEFERDAFGRVVRETVDGRSVTFEYDESGYLHRRTPGGAESTWFFDDLDRPVGLLAGAHALAYRHDTASRVIGRQAGPARLEQTFGGNGELVTQTVTAGDVPVQRRTFGHRADGALASLRDDVTGATSLTRDAAGRVVGVTSATGREEYRYDLAGTLVPPVGFPVTEDEHGRRTTHGAVRFTWSGDRLTTAATADGTVWRYHYDPLGRRIGKSRHGADGTTATTIYTWDGTTLIEEAAPGRIVTWDHLPGTVTPVVQRERDDRGTRTRTFVTDAVGTPTDLLDERGALVWTSRRTAHGGERTAAPTPLRFPGQYADAETGLHYNVFRYYDPVTARYLSQDPLGLEPGPDPYAYVPDPYAEFDALGLMNCSTTSQSTGGGGAPQTPKGGHDAGNTGGSADKPTPPPVPPRSSKPKLGPNGKPIVPPKPGAKPGNTAPASSKPAPPPVPPRDTKPKIDTPAQPKPDAPGPSQPKPEPGGAPGTAGNPGPKPPAGKTDFHQPGPGAPSKLQGEYTFKPEPQKISGSQYGDVTPMQEHVFQGVIDSKIAKWKQDGLMDTPVDIKVYYPPGSNQLKLAGDGHHSFAAAMESGRPINLQLWKQPGGGLANPQTSWTNTTALPGVPKPGQWQK</sequence>
<dbReference type="OrthoDB" id="4981820at2"/>
<feature type="compositionally biased region" description="Pro residues" evidence="1">
    <location>
        <begin position="1315"/>
        <end position="1324"/>
    </location>
</feature>
<dbReference type="InterPro" id="IPR006530">
    <property type="entry name" value="YD"/>
</dbReference>
<dbReference type="Pfam" id="PF20148">
    <property type="entry name" value="DUF6531"/>
    <property type="match status" value="1"/>
</dbReference>
<evidence type="ECO:0000259" key="2">
    <source>
        <dbReference type="Pfam" id="PF20148"/>
    </source>
</evidence>
<feature type="region of interest" description="Disordered" evidence="1">
    <location>
        <begin position="250"/>
        <end position="365"/>
    </location>
</feature>
<feature type="compositionally biased region" description="Low complexity" evidence="1">
    <location>
        <begin position="281"/>
        <end position="290"/>
    </location>
</feature>
<organism evidence="4 5">
    <name type="scientific">Amycolatopsis pretoriensis</name>
    <dbReference type="NCBI Taxonomy" id="218821"/>
    <lineage>
        <taxon>Bacteria</taxon>
        <taxon>Bacillati</taxon>
        <taxon>Actinomycetota</taxon>
        <taxon>Actinomycetes</taxon>
        <taxon>Pseudonocardiales</taxon>
        <taxon>Pseudonocardiaceae</taxon>
        <taxon>Amycolatopsis</taxon>
    </lineage>
</organism>